<accession>A0ABY6TJ00</accession>
<keyword evidence="3" id="KW-0456">Lyase</keyword>
<dbReference type="EMBL" id="CABFKI010000001">
    <property type="protein sequence ID" value="VTU05783.1"/>
    <property type="molecule type" value="Genomic_DNA"/>
</dbReference>
<dbReference type="NCBIfam" id="TIGR00566">
    <property type="entry name" value="trpG_papA"/>
    <property type="match status" value="1"/>
</dbReference>
<evidence type="ECO:0000313" key="3">
    <source>
        <dbReference type="EMBL" id="VTU05783.1"/>
    </source>
</evidence>
<reference evidence="3 4" key="1">
    <citation type="submission" date="2019-05" db="EMBL/GenBank/DDBJ databases">
        <authorList>
            <consortium name="Pathogen Informatics"/>
        </authorList>
    </citation>
    <scope>NUCLEOTIDE SEQUENCE [LARGE SCALE GENOMIC DNA]</scope>
    <source>
        <strain evidence="3 4">NM319</strain>
    </source>
</reference>
<evidence type="ECO:0000313" key="4">
    <source>
        <dbReference type="Proteomes" id="UP000308167"/>
    </source>
</evidence>
<dbReference type="RefSeq" id="WP_135708994.1">
    <property type="nucleotide sequence ID" value="NZ_CABFKI010000001.1"/>
</dbReference>
<dbReference type="InterPro" id="IPR029062">
    <property type="entry name" value="Class_I_gatase-like"/>
</dbReference>
<dbReference type="PANTHER" id="PTHR43418">
    <property type="entry name" value="MULTIFUNCTIONAL TRYPTOPHAN BIOSYNTHESIS PROTEIN-RELATED"/>
    <property type="match status" value="1"/>
</dbReference>
<keyword evidence="4" id="KW-1185">Reference proteome</keyword>
<dbReference type="SUPFAM" id="SSF52317">
    <property type="entry name" value="Class I glutamine amidotransferase-like"/>
    <property type="match status" value="1"/>
</dbReference>
<dbReference type="Gene3D" id="3.40.50.880">
    <property type="match status" value="1"/>
</dbReference>
<dbReference type="PRINTS" id="PR00097">
    <property type="entry name" value="ANTSNTHASEII"/>
</dbReference>
<dbReference type="NCBIfam" id="NF005367">
    <property type="entry name" value="PRK06895.1"/>
    <property type="match status" value="1"/>
</dbReference>
<dbReference type="Proteomes" id="UP000308167">
    <property type="component" value="Unassembled WGS sequence"/>
</dbReference>
<gene>
    <name evidence="3" type="primary">trpG_1</name>
    <name evidence="3" type="ORF">SAMEA1410922_00113</name>
</gene>
<keyword evidence="1" id="KW-0315">Glutamine amidotransferase</keyword>
<dbReference type="PANTHER" id="PTHR43418:SF4">
    <property type="entry name" value="MULTIFUNCTIONAL TRYPTOPHAN BIOSYNTHESIS PROTEIN"/>
    <property type="match status" value="1"/>
</dbReference>
<evidence type="ECO:0000256" key="1">
    <source>
        <dbReference type="ARBA" id="ARBA00022962"/>
    </source>
</evidence>
<proteinExistence type="predicted"/>
<protein>
    <submittedName>
        <fullName evidence="3">Anthranilate synthase component II</fullName>
        <ecNumber evidence="3">4.1.3.27</ecNumber>
    </submittedName>
</protein>
<organism evidence="3 4">
    <name type="scientific">Actinobacillus porcinus</name>
    <dbReference type="NCBI Taxonomy" id="51048"/>
    <lineage>
        <taxon>Bacteria</taxon>
        <taxon>Pseudomonadati</taxon>
        <taxon>Pseudomonadota</taxon>
        <taxon>Gammaproteobacteria</taxon>
        <taxon>Pasteurellales</taxon>
        <taxon>Pasteurellaceae</taxon>
        <taxon>Actinobacillus</taxon>
    </lineage>
</organism>
<dbReference type="GO" id="GO:0004049">
    <property type="term" value="F:anthranilate synthase activity"/>
    <property type="evidence" value="ECO:0007669"/>
    <property type="project" value="UniProtKB-EC"/>
</dbReference>
<dbReference type="InterPro" id="IPR050472">
    <property type="entry name" value="Anth_synth/Amidotransfase"/>
</dbReference>
<dbReference type="PROSITE" id="PS51273">
    <property type="entry name" value="GATASE_TYPE_1"/>
    <property type="match status" value="1"/>
</dbReference>
<dbReference type="Pfam" id="PF00117">
    <property type="entry name" value="GATase"/>
    <property type="match status" value="1"/>
</dbReference>
<dbReference type="InterPro" id="IPR017926">
    <property type="entry name" value="GATASE"/>
</dbReference>
<evidence type="ECO:0000259" key="2">
    <source>
        <dbReference type="Pfam" id="PF00117"/>
    </source>
</evidence>
<dbReference type="InterPro" id="IPR006221">
    <property type="entry name" value="TrpG/PapA_dom"/>
</dbReference>
<dbReference type="PRINTS" id="PR00096">
    <property type="entry name" value="GATASE"/>
</dbReference>
<name>A0ABY6TJ00_9PAST</name>
<feature type="domain" description="Glutamine amidotransferase" evidence="2">
    <location>
        <begin position="5"/>
        <end position="187"/>
    </location>
</feature>
<dbReference type="GeneID" id="86154522"/>
<comment type="caution">
    <text evidence="3">The sequence shown here is derived from an EMBL/GenBank/DDBJ whole genome shotgun (WGS) entry which is preliminary data.</text>
</comment>
<sequence>MKRLLIINNHDSFTYNLVDLIRRLNVEFDVVDVEQLNLHKVENFSHLLISPGPDVPRAYPQLFAMLEQYHCTKCILGVCLGHQTLCEFFGATLYNLTDVRHGYARQLKVRSMSPLFSQLPTTFRIGLYHSWAVSEVNFPAELQITATCEDEIIMAFQHRTLPIYGVQFHPESYISEYGEQILQNFLNQFPKFGTEITI</sequence>
<dbReference type="EC" id="4.1.3.27" evidence="3"/>
<dbReference type="CDD" id="cd01743">
    <property type="entry name" value="GATase1_Anthranilate_Synthase"/>
    <property type="match status" value="1"/>
</dbReference>